<proteinExistence type="predicted"/>
<evidence type="ECO:0000259" key="2">
    <source>
        <dbReference type="Pfam" id="PF13439"/>
    </source>
</evidence>
<dbReference type="Pfam" id="PF13439">
    <property type="entry name" value="Glyco_transf_4"/>
    <property type="match status" value="1"/>
</dbReference>
<evidence type="ECO:0000313" key="3">
    <source>
        <dbReference type="EMBL" id="OQQ82371.1"/>
    </source>
</evidence>
<evidence type="ECO:0000259" key="1">
    <source>
        <dbReference type="Pfam" id="PF00534"/>
    </source>
</evidence>
<dbReference type="Proteomes" id="UP000192638">
    <property type="component" value="Unassembled WGS sequence"/>
</dbReference>
<dbReference type="PANTHER" id="PTHR45947:SF3">
    <property type="entry name" value="SULFOQUINOVOSYL TRANSFERASE SQD2"/>
    <property type="match status" value="1"/>
</dbReference>
<feature type="domain" description="Glycosyl transferase family 1" evidence="1">
    <location>
        <begin position="188"/>
        <end position="334"/>
    </location>
</feature>
<keyword evidence="3" id="KW-0808">Transferase</keyword>
<dbReference type="InterPro" id="IPR001296">
    <property type="entry name" value="Glyco_trans_1"/>
</dbReference>
<feature type="domain" description="Glycosyltransferase subfamily 4-like N-terminal" evidence="2">
    <location>
        <begin position="18"/>
        <end position="183"/>
    </location>
</feature>
<dbReference type="PANTHER" id="PTHR45947">
    <property type="entry name" value="SULFOQUINOVOSYL TRANSFERASE SQD2"/>
    <property type="match status" value="1"/>
</dbReference>
<dbReference type="Pfam" id="PF00534">
    <property type="entry name" value="Glycos_transf_1"/>
    <property type="match status" value="1"/>
</dbReference>
<organism evidence="3 4">
    <name type="scientific">Ligilactobacillus salivarius</name>
    <dbReference type="NCBI Taxonomy" id="1624"/>
    <lineage>
        <taxon>Bacteria</taxon>
        <taxon>Bacillati</taxon>
        <taxon>Bacillota</taxon>
        <taxon>Bacilli</taxon>
        <taxon>Lactobacillales</taxon>
        <taxon>Lactobacillaceae</taxon>
        <taxon>Ligilactobacillus</taxon>
    </lineage>
</organism>
<dbReference type="AlphaFoldDB" id="A0A1V9QNS5"/>
<gene>
    <name evidence="3" type="ORF">B6U60_07855</name>
</gene>
<comment type="caution">
    <text evidence="3">The sequence shown here is derived from an EMBL/GenBank/DDBJ whole genome shotgun (WGS) entry which is preliminary data.</text>
</comment>
<dbReference type="InterPro" id="IPR028098">
    <property type="entry name" value="Glyco_trans_4-like_N"/>
</dbReference>
<evidence type="ECO:0000313" key="4">
    <source>
        <dbReference type="Proteomes" id="UP000192638"/>
    </source>
</evidence>
<dbReference type="GO" id="GO:0016757">
    <property type="term" value="F:glycosyltransferase activity"/>
    <property type="evidence" value="ECO:0007669"/>
    <property type="project" value="InterPro"/>
</dbReference>
<name>A0A1V9QNS5_9LACO</name>
<dbReference type="EMBL" id="NBEB01000072">
    <property type="protein sequence ID" value="OQQ82371.1"/>
    <property type="molecule type" value="Genomic_DNA"/>
</dbReference>
<accession>A0A1V9QNS5</accession>
<sequence>MNDMEKKKILFIVEAMGGGIYTYITNLANELAKNNDVYIAYSVRKETPPNFQENFTKNVKLIRVKNFVRSINVLKDLKAYIEIKKIARKVNPDIIHLHSSKAGALGRIAFSFFNSKYSVFYTPHGYSFLMSNTNKVKRLVYKNIEKILGMGNAVTISCSPGEDKESQKLAKYTEHVDNGINTKEIDNIINNIISKKKTLATLGRISYQKNPTLFNEIAERMPKENFLWIGDGELRNDLSSPNVKITGWLNRNEALKKMSEADIFVLTSRWEGLPMALLEAMYMGKLCIVSNTIGNNDVIKNNVNGFVCDTVEDYIKAINVSEDKKKILIQNARKDIEIKYNTVTMAKKYSEIYDKYIKRKGKC</sequence>
<dbReference type="SUPFAM" id="SSF53756">
    <property type="entry name" value="UDP-Glycosyltransferase/glycogen phosphorylase"/>
    <property type="match status" value="1"/>
</dbReference>
<dbReference type="CDD" id="cd03808">
    <property type="entry name" value="GT4_CapM-like"/>
    <property type="match status" value="1"/>
</dbReference>
<dbReference type="Gene3D" id="3.40.50.2000">
    <property type="entry name" value="Glycogen Phosphorylase B"/>
    <property type="match status" value="2"/>
</dbReference>
<protein>
    <submittedName>
        <fullName evidence="3">Glycosyl transferase</fullName>
    </submittedName>
</protein>
<dbReference type="InterPro" id="IPR050194">
    <property type="entry name" value="Glycosyltransferase_grp1"/>
</dbReference>
<reference evidence="3 4" key="1">
    <citation type="submission" date="2017-03" db="EMBL/GenBank/DDBJ databases">
        <title>Phylogenomics and comparative genomics of Lactobacillus salivarius, a mammalian gut commensal.</title>
        <authorList>
            <person name="Harris H.M."/>
        </authorList>
    </citation>
    <scope>NUCLEOTIDE SEQUENCE [LARGE SCALE GENOMIC DNA]</scope>
    <source>
        <strain evidence="3 4">LMG 14477</strain>
    </source>
</reference>